<organism evidence="3 4">
    <name type="scientific">Undibacterium terreum</name>
    <dbReference type="NCBI Taxonomy" id="1224302"/>
    <lineage>
        <taxon>Bacteria</taxon>
        <taxon>Pseudomonadati</taxon>
        <taxon>Pseudomonadota</taxon>
        <taxon>Betaproteobacteria</taxon>
        <taxon>Burkholderiales</taxon>
        <taxon>Oxalobacteraceae</taxon>
        <taxon>Undibacterium</taxon>
    </lineage>
</organism>
<dbReference type="PANTHER" id="PTHR43708">
    <property type="entry name" value="CONSERVED EXPRESSED OXIDOREDUCTASE (EUROFUNG)"/>
    <property type="match status" value="1"/>
</dbReference>
<dbReference type="Pfam" id="PF01408">
    <property type="entry name" value="GFO_IDH_MocA"/>
    <property type="match status" value="1"/>
</dbReference>
<dbReference type="EMBL" id="BMED01000001">
    <property type="protein sequence ID" value="GGC66783.1"/>
    <property type="molecule type" value="Genomic_DNA"/>
</dbReference>
<name>A0A916UCH0_9BURK</name>
<dbReference type="AlphaFoldDB" id="A0A916UCH0"/>
<reference evidence="3" key="2">
    <citation type="submission" date="2020-09" db="EMBL/GenBank/DDBJ databases">
        <authorList>
            <person name="Sun Q."/>
            <person name="Zhou Y."/>
        </authorList>
    </citation>
    <scope>NUCLEOTIDE SEQUENCE</scope>
    <source>
        <strain evidence="3">CGMCC 1.10998</strain>
    </source>
</reference>
<dbReference type="InterPro" id="IPR036291">
    <property type="entry name" value="NAD(P)-bd_dom_sf"/>
</dbReference>
<dbReference type="GO" id="GO:0000166">
    <property type="term" value="F:nucleotide binding"/>
    <property type="evidence" value="ECO:0007669"/>
    <property type="project" value="InterPro"/>
</dbReference>
<keyword evidence="4" id="KW-1185">Reference proteome</keyword>
<dbReference type="SUPFAM" id="SSF55347">
    <property type="entry name" value="Glyceraldehyde-3-phosphate dehydrogenase-like, C-terminal domain"/>
    <property type="match status" value="1"/>
</dbReference>
<dbReference type="Gene3D" id="3.40.50.720">
    <property type="entry name" value="NAD(P)-binding Rossmann-like Domain"/>
    <property type="match status" value="1"/>
</dbReference>
<dbReference type="Pfam" id="PF22685">
    <property type="entry name" value="Gal80p_C-like"/>
    <property type="match status" value="1"/>
</dbReference>
<evidence type="ECO:0000313" key="3">
    <source>
        <dbReference type="EMBL" id="GGC66783.1"/>
    </source>
</evidence>
<evidence type="ECO:0000259" key="2">
    <source>
        <dbReference type="Pfam" id="PF22685"/>
    </source>
</evidence>
<feature type="domain" description="Gfo/Idh/MocA-like oxidoreductase N-terminal" evidence="1">
    <location>
        <begin position="15"/>
        <end position="134"/>
    </location>
</feature>
<dbReference type="RefSeq" id="WP_188565046.1">
    <property type="nucleotide sequence ID" value="NZ_BMED01000001.1"/>
</dbReference>
<comment type="caution">
    <text evidence="3">The sequence shown here is derived from an EMBL/GenBank/DDBJ whole genome shotgun (WGS) entry which is preliminary data.</text>
</comment>
<dbReference type="PANTHER" id="PTHR43708:SF1">
    <property type="entry name" value="GALACTOSE_LACTOSE METABOLISM REGULATORY PROTEIN GAL80"/>
    <property type="match status" value="1"/>
</dbReference>
<evidence type="ECO:0000259" key="1">
    <source>
        <dbReference type="Pfam" id="PF01408"/>
    </source>
</evidence>
<dbReference type="InterPro" id="IPR000683">
    <property type="entry name" value="Gfo/Idh/MocA-like_OxRdtase_N"/>
</dbReference>
<dbReference type="Proteomes" id="UP000637423">
    <property type="component" value="Unassembled WGS sequence"/>
</dbReference>
<feature type="domain" description="Gal80p-like C-terminal" evidence="2">
    <location>
        <begin position="141"/>
        <end position="280"/>
    </location>
</feature>
<accession>A0A916UCH0</accession>
<dbReference type="Gene3D" id="3.30.360.10">
    <property type="entry name" value="Dihydrodipicolinate Reductase, domain 2"/>
    <property type="match status" value="1"/>
</dbReference>
<gene>
    <name evidence="3" type="primary">mmyG</name>
    <name evidence="3" type="ORF">GCM10011396_12270</name>
</gene>
<dbReference type="InterPro" id="IPR055080">
    <property type="entry name" value="Gal80p-like_C"/>
</dbReference>
<protein>
    <submittedName>
        <fullName evidence="3">Oxidoreductase</fullName>
    </submittedName>
</protein>
<proteinExistence type="predicted"/>
<evidence type="ECO:0000313" key="4">
    <source>
        <dbReference type="Proteomes" id="UP000637423"/>
    </source>
</evidence>
<reference evidence="3" key="1">
    <citation type="journal article" date="2014" name="Int. J. Syst. Evol. Microbiol.">
        <title>Complete genome sequence of Corynebacterium casei LMG S-19264T (=DSM 44701T), isolated from a smear-ripened cheese.</title>
        <authorList>
            <consortium name="US DOE Joint Genome Institute (JGI-PGF)"/>
            <person name="Walter F."/>
            <person name="Albersmeier A."/>
            <person name="Kalinowski J."/>
            <person name="Ruckert C."/>
        </authorList>
    </citation>
    <scope>NUCLEOTIDE SEQUENCE</scope>
    <source>
        <strain evidence="3">CGMCC 1.10998</strain>
    </source>
</reference>
<dbReference type="SUPFAM" id="SSF51735">
    <property type="entry name" value="NAD(P)-binding Rossmann-fold domains"/>
    <property type="match status" value="1"/>
</dbReference>
<sequence length="372" mass="40960">MNTVTKGLASPSKKIRVGLVGVGTWAEYGHIPSLKLLPEFELTAVFSRDQEKADALAARHGIKYAVNSLQALVQHPEVDFVIVLTPAPHHEEGIRAAIAAGKDVYCEWPLTPSKAVSQELMELAEKAGVRHIVGLQRRLGPDYRYVRDLLRDGHIGELRSVRLHISVEYFQKARKASLYYTIPKENFSSLLSIYGGHYFDAIFTMLGHPRSVSALTVNQFKEVTLIETGEVLPHTTADQVILAGQFDNGAVLSVHIEAGKRNNYGLQLDLTGSSGDIRISNTTSFGNEFSVIEAAQGDAQPMQVMQIPEIYNWLPENDLGGSQLELTNLYAAYARDVQHGTHVAPTFADALVMHELMEKIEESNASGSRVTL</sequence>
<dbReference type="InterPro" id="IPR051317">
    <property type="entry name" value="Gfo/Idh/MocA_oxidoreduct"/>
</dbReference>